<evidence type="ECO:0000256" key="1">
    <source>
        <dbReference type="SAM" id="MobiDB-lite"/>
    </source>
</evidence>
<keyword evidence="3" id="KW-1185">Reference proteome</keyword>
<gene>
    <name evidence="2" type="ORF">TWF696_000938</name>
</gene>
<sequence length="619" mass="69695">MSFATFARLARPYRAVNPYRTLASSFLGARPRYLTTPPDDGSGDKKPPASIDRNDPYYWDFIRSIKNPFISSTIDYFIRSHELAGPKAEKLRFPDWQSTIVFTVPELPGSLKGHETDADGIPLPPNTFIANSPTELRDLVVEIIEHKKGASAGQTEDDADATPAEPERAPAQETVEPEGTRVGAIFDSEGRPLVRRVIRDYPSTSSRESEVPEQTPIAPSHERPDFTALKAQIEKLHDDVEWFLIRSAEIEAVSRHLSNKQKYRARLEFAQAKKLIVRLGKRIEALQEIDEVFKKIRMRSSLPSSPTKTETSKKAQSDLEDDLDEFEEKDRRFLEETMAAEKPAQARNASQATRSDSIWDSGAFKTISDFMKGTSASNDEKKPYSSGSDAVGNAANLGYLEDRMVQRVGEVMSDMLRDMQTTIQEDIEGASEETTKFTERMQSLENLVHQLLKNQEAAKGVTEGVVASQPSKAASDAKDQESPKKPLSYLSDHQKSRLGAEVDTWVKEAVEDCLEELEDLGEDEQFDIVSDLEKSGLVRDMANRTLEKVVESKKLRLMLDELFDSFRDENEDLENIVAKAVEESVKELKDAPAYRKHGKLLKRVMQKARYEQNGWSIDV</sequence>
<proteinExistence type="predicted"/>
<protein>
    <submittedName>
        <fullName evidence="2">Uncharacterized protein</fullName>
    </submittedName>
</protein>
<feature type="compositionally biased region" description="Basic and acidic residues" evidence="1">
    <location>
        <begin position="475"/>
        <end position="484"/>
    </location>
</feature>
<accession>A0AAV9VF71</accession>
<evidence type="ECO:0000313" key="2">
    <source>
        <dbReference type="EMBL" id="KAK6359801.1"/>
    </source>
</evidence>
<evidence type="ECO:0000313" key="3">
    <source>
        <dbReference type="Proteomes" id="UP001375240"/>
    </source>
</evidence>
<organism evidence="2 3">
    <name type="scientific">Orbilia brochopaga</name>
    <dbReference type="NCBI Taxonomy" id="3140254"/>
    <lineage>
        <taxon>Eukaryota</taxon>
        <taxon>Fungi</taxon>
        <taxon>Dikarya</taxon>
        <taxon>Ascomycota</taxon>
        <taxon>Pezizomycotina</taxon>
        <taxon>Orbiliomycetes</taxon>
        <taxon>Orbiliales</taxon>
        <taxon>Orbiliaceae</taxon>
        <taxon>Orbilia</taxon>
    </lineage>
</organism>
<dbReference type="AlphaFoldDB" id="A0AAV9VF71"/>
<feature type="region of interest" description="Disordered" evidence="1">
    <location>
        <begin position="147"/>
        <end position="178"/>
    </location>
</feature>
<comment type="caution">
    <text evidence="2">The sequence shown here is derived from an EMBL/GenBank/DDBJ whole genome shotgun (WGS) entry which is preliminary data.</text>
</comment>
<feature type="region of interest" description="Disordered" evidence="1">
    <location>
        <begin position="300"/>
        <end position="323"/>
    </location>
</feature>
<reference evidence="2 3" key="1">
    <citation type="submission" date="2019-10" db="EMBL/GenBank/DDBJ databases">
        <authorList>
            <person name="Palmer J.M."/>
        </authorList>
    </citation>
    <scope>NUCLEOTIDE SEQUENCE [LARGE SCALE GENOMIC DNA]</scope>
    <source>
        <strain evidence="2 3">TWF696</strain>
    </source>
</reference>
<name>A0AAV9VF71_9PEZI</name>
<feature type="region of interest" description="Disordered" evidence="1">
    <location>
        <begin position="462"/>
        <end position="492"/>
    </location>
</feature>
<dbReference type="EMBL" id="JAVHNQ010000001">
    <property type="protein sequence ID" value="KAK6359801.1"/>
    <property type="molecule type" value="Genomic_DNA"/>
</dbReference>
<feature type="region of interest" description="Disordered" evidence="1">
    <location>
        <begin position="201"/>
        <end position="222"/>
    </location>
</feature>
<dbReference type="Proteomes" id="UP001375240">
    <property type="component" value="Unassembled WGS sequence"/>
</dbReference>